<gene>
    <name evidence="1" type="ORF">BV898_05405</name>
</gene>
<proteinExistence type="predicted"/>
<comment type="caution">
    <text evidence="1">The sequence shown here is derived from an EMBL/GenBank/DDBJ whole genome shotgun (WGS) entry which is preliminary data.</text>
</comment>
<keyword evidence="2" id="KW-1185">Reference proteome</keyword>
<dbReference type="EMBL" id="MTYJ01000029">
    <property type="protein sequence ID" value="OQV20584.1"/>
    <property type="molecule type" value="Genomic_DNA"/>
</dbReference>
<dbReference type="Proteomes" id="UP000192578">
    <property type="component" value="Unassembled WGS sequence"/>
</dbReference>
<reference evidence="2" key="1">
    <citation type="submission" date="2017-01" db="EMBL/GenBank/DDBJ databases">
        <title>Comparative genomics of anhydrobiosis in the tardigrade Hypsibius dujardini.</title>
        <authorList>
            <person name="Yoshida Y."/>
            <person name="Koutsovoulos G."/>
            <person name="Laetsch D."/>
            <person name="Stevens L."/>
            <person name="Kumar S."/>
            <person name="Horikawa D."/>
            <person name="Ishino K."/>
            <person name="Komine S."/>
            <person name="Tomita M."/>
            <person name="Blaxter M."/>
            <person name="Arakawa K."/>
        </authorList>
    </citation>
    <scope>NUCLEOTIDE SEQUENCE [LARGE SCALE GENOMIC DNA]</scope>
    <source>
        <strain evidence="2">Z151</strain>
    </source>
</reference>
<evidence type="ECO:0000313" key="1">
    <source>
        <dbReference type="EMBL" id="OQV20584.1"/>
    </source>
</evidence>
<name>A0A1W0WZF1_HYPEX</name>
<organism evidence="1 2">
    <name type="scientific">Hypsibius exemplaris</name>
    <name type="common">Freshwater tardigrade</name>
    <dbReference type="NCBI Taxonomy" id="2072580"/>
    <lineage>
        <taxon>Eukaryota</taxon>
        <taxon>Metazoa</taxon>
        <taxon>Ecdysozoa</taxon>
        <taxon>Tardigrada</taxon>
        <taxon>Eutardigrada</taxon>
        <taxon>Parachela</taxon>
        <taxon>Hypsibioidea</taxon>
        <taxon>Hypsibiidae</taxon>
        <taxon>Hypsibius</taxon>
    </lineage>
</organism>
<evidence type="ECO:0000313" key="2">
    <source>
        <dbReference type="Proteomes" id="UP000192578"/>
    </source>
</evidence>
<protein>
    <submittedName>
        <fullName evidence="1">Uncharacterized protein</fullName>
    </submittedName>
</protein>
<sequence>MRAADPSGRQVIQDPRQNNELLLTILLFWHNNHYHDDSLSPEQLAATCRSYLGELGGGTDLGDLVGGGVLDERSQLLSSQRTPCQVYTNTHVNNPNDGLHHCIEGGGICLQCTMHRRLSITIVKGCLAITQNCVVGDR</sequence>
<accession>A0A1W0WZF1</accession>
<dbReference type="AlphaFoldDB" id="A0A1W0WZF1"/>